<keyword evidence="2" id="KW-1185">Reference proteome</keyword>
<sequence length="41" mass="4515">MITHIDGEIVGTVEQSTDGKVTVYLLTIYDKSETVSRSAKE</sequence>
<evidence type="ECO:0000313" key="2">
    <source>
        <dbReference type="Proteomes" id="UP000253919"/>
    </source>
</evidence>
<name>A0A369QP71_9BACT</name>
<evidence type="ECO:0000313" key="1">
    <source>
        <dbReference type="EMBL" id="RDC65475.1"/>
    </source>
</evidence>
<protein>
    <submittedName>
        <fullName evidence="1">Uncharacterized protein</fullName>
    </submittedName>
</protein>
<proteinExistence type="predicted"/>
<organism evidence="1 2">
    <name type="scientific">Adhaeribacter pallidiroseus</name>
    <dbReference type="NCBI Taxonomy" id="2072847"/>
    <lineage>
        <taxon>Bacteria</taxon>
        <taxon>Pseudomonadati</taxon>
        <taxon>Bacteroidota</taxon>
        <taxon>Cytophagia</taxon>
        <taxon>Cytophagales</taxon>
        <taxon>Hymenobacteraceae</taxon>
        <taxon>Adhaeribacter</taxon>
    </lineage>
</organism>
<dbReference type="Proteomes" id="UP000253919">
    <property type="component" value="Unassembled WGS sequence"/>
</dbReference>
<reference evidence="1 2" key="1">
    <citation type="submission" date="2018-04" db="EMBL/GenBank/DDBJ databases">
        <title>Adhaeribacter sp. HMF7616 genome sequencing and assembly.</title>
        <authorList>
            <person name="Kang H."/>
            <person name="Kang J."/>
            <person name="Cha I."/>
            <person name="Kim H."/>
            <person name="Joh K."/>
        </authorList>
    </citation>
    <scope>NUCLEOTIDE SEQUENCE [LARGE SCALE GENOMIC DNA]</scope>
    <source>
        <strain evidence="1 2">HMF7616</strain>
    </source>
</reference>
<accession>A0A369QP71</accession>
<gene>
    <name evidence="1" type="ORF">AHMF7616_04105</name>
</gene>
<dbReference type="AlphaFoldDB" id="A0A369QP71"/>
<dbReference type="EMBL" id="QASA01000001">
    <property type="protein sequence ID" value="RDC65475.1"/>
    <property type="molecule type" value="Genomic_DNA"/>
</dbReference>
<comment type="caution">
    <text evidence="1">The sequence shown here is derived from an EMBL/GenBank/DDBJ whole genome shotgun (WGS) entry which is preliminary data.</text>
</comment>